<dbReference type="SUPFAM" id="SSF52833">
    <property type="entry name" value="Thioredoxin-like"/>
    <property type="match status" value="1"/>
</dbReference>
<evidence type="ECO:0000256" key="1">
    <source>
        <dbReference type="SAM" id="Phobius"/>
    </source>
</evidence>
<keyword evidence="1" id="KW-0812">Transmembrane</keyword>
<keyword evidence="1" id="KW-1133">Transmembrane helix</keyword>
<name>A0A6H9YTB2_9ACTN</name>
<dbReference type="EMBL" id="WBMT01000018">
    <property type="protein sequence ID" value="KAB2343653.1"/>
    <property type="molecule type" value="Genomic_DNA"/>
</dbReference>
<comment type="caution">
    <text evidence="3">The sequence shown here is derived from an EMBL/GenBank/DDBJ whole genome shotgun (WGS) entry which is preliminary data.</text>
</comment>
<organism evidence="3 4">
    <name type="scientific">Actinomadura rudentiformis</name>
    <dbReference type="NCBI Taxonomy" id="359158"/>
    <lineage>
        <taxon>Bacteria</taxon>
        <taxon>Bacillati</taxon>
        <taxon>Actinomycetota</taxon>
        <taxon>Actinomycetes</taxon>
        <taxon>Streptosporangiales</taxon>
        <taxon>Thermomonosporaceae</taxon>
        <taxon>Actinomadura</taxon>
    </lineage>
</organism>
<feature type="transmembrane region" description="Helical" evidence="1">
    <location>
        <begin position="6"/>
        <end position="26"/>
    </location>
</feature>
<protein>
    <recommendedName>
        <fullName evidence="2">Thioredoxin domain-containing protein</fullName>
    </recommendedName>
</protein>
<dbReference type="PROSITE" id="PS51352">
    <property type="entry name" value="THIOREDOXIN_2"/>
    <property type="match status" value="1"/>
</dbReference>
<dbReference type="AlphaFoldDB" id="A0A6H9YTB2"/>
<dbReference type="InterPro" id="IPR036249">
    <property type="entry name" value="Thioredoxin-like_sf"/>
</dbReference>
<proteinExistence type="predicted"/>
<dbReference type="RefSeq" id="WP_151565877.1">
    <property type="nucleotide sequence ID" value="NZ_WBMT01000018.1"/>
</dbReference>
<reference evidence="3 4" key="1">
    <citation type="submission" date="2019-09" db="EMBL/GenBank/DDBJ databases">
        <title>Actinomadura physcomitrii sp. nov., a novel actinomycete isolated from moss [Physcomitrium sphaericum (Ludw) Fuernr].</title>
        <authorList>
            <person name="Zhuang X."/>
            <person name="Liu C."/>
        </authorList>
    </citation>
    <scope>NUCLEOTIDE SEQUENCE [LARGE SCALE GENOMIC DNA]</scope>
    <source>
        <strain evidence="3 4">HMC1</strain>
    </source>
</reference>
<gene>
    <name evidence="3" type="ORF">F8566_33520</name>
</gene>
<sequence length="185" mass="18808">MSYSAAAVTLIGVLSLINIALTLGIVRRLGDLQRPAAGVGGPGGPGGDARPMTLSPGAKVGPFEVTAVDGSTVSHTDLTGPTLVAFLAPGCQACDFAVPSFLERAEQAPGGRDHVLVVIMGTPKLGMELREKLAPVARVLTEEVEAGPLVQAFGVIGLPAFALLSDGRMVSSHTEPEHIPDAAPA</sequence>
<feature type="domain" description="Thioredoxin" evidence="2">
    <location>
        <begin position="54"/>
        <end position="185"/>
    </location>
</feature>
<dbReference type="Proteomes" id="UP000468735">
    <property type="component" value="Unassembled WGS sequence"/>
</dbReference>
<dbReference type="InterPro" id="IPR013766">
    <property type="entry name" value="Thioredoxin_domain"/>
</dbReference>
<accession>A0A6H9YTB2</accession>
<keyword evidence="1" id="KW-0472">Membrane</keyword>
<evidence type="ECO:0000313" key="4">
    <source>
        <dbReference type="Proteomes" id="UP000468735"/>
    </source>
</evidence>
<evidence type="ECO:0000313" key="3">
    <source>
        <dbReference type="EMBL" id="KAB2343653.1"/>
    </source>
</evidence>
<evidence type="ECO:0000259" key="2">
    <source>
        <dbReference type="PROSITE" id="PS51352"/>
    </source>
</evidence>
<dbReference type="OrthoDB" id="128449at2"/>
<keyword evidence="4" id="KW-1185">Reference proteome</keyword>
<dbReference type="Gene3D" id="3.40.30.10">
    <property type="entry name" value="Glutaredoxin"/>
    <property type="match status" value="1"/>
</dbReference>